<dbReference type="RefSeq" id="WP_208882098.1">
    <property type="nucleotide sequence ID" value="NZ_CP031320.1"/>
</dbReference>
<dbReference type="PROSITE" id="PS50943">
    <property type="entry name" value="HTH_CROC1"/>
    <property type="match status" value="1"/>
</dbReference>
<dbReference type="InterPro" id="IPR001387">
    <property type="entry name" value="Cro/C1-type_HTH"/>
</dbReference>
<accession>A0A345XVR4</accession>
<name>A0A345XVR4_9ACTN</name>
<keyword evidence="3" id="KW-1185">Reference proteome</keyword>
<evidence type="ECO:0000313" key="2">
    <source>
        <dbReference type="EMBL" id="AXK35730.1"/>
    </source>
</evidence>
<dbReference type="Proteomes" id="UP000254425">
    <property type="component" value="Chromosome"/>
</dbReference>
<dbReference type="SMART" id="SM00530">
    <property type="entry name" value="HTH_XRE"/>
    <property type="match status" value="1"/>
</dbReference>
<reference evidence="2 3" key="1">
    <citation type="submission" date="2018-07" db="EMBL/GenBank/DDBJ databases">
        <title>Draft genome of the type strain Streptomyces armeniacus ATCC 15676.</title>
        <authorList>
            <person name="Labana P."/>
            <person name="Gosse J.T."/>
            <person name="Boddy C.N."/>
        </authorList>
    </citation>
    <scope>NUCLEOTIDE SEQUENCE [LARGE SCALE GENOMIC DNA]</scope>
    <source>
        <strain evidence="2 3">ATCC 15676</strain>
    </source>
</reference>
<gene>
    <name evidence="2" type="ORF">DVA86_26950</name>
</gene>
<dbReference type="CDD" id="cd00093">
    <property type="entry name" value="HTH_XRE"/>
    <property type="match status" value="1"/>
</dbReference>
<sequence length="280" mass="31340">MANIKQLDPGASPLHYFGSELRRLRREAGLTLDQLGERLYCTGSLIGQIETADRNPTKDFIERADRALDANGSLLRLWPLVSRSRLPRSHRQVAEVQAAATQIYAYEPQLVHGLLQTEAYARAVLGVLDHDDLDTRLEAWMARQHVLTRDQPPLFWVVLNEAVLHHEVGGPEVMREQLTHLLSYVGTRRVQIQVLPFSTGAMAGLHGEFQLLSYVDQPSIVYGGGCGAQPTANTEEFAEHSLRYDLLRAAALSIEDSARLIARVLEERYDPCPRTDDPLA</sequence>
<dbReference type="InterPro" id="IPR043917">
    <property type="entry name" value="DUF5753"/>
</dbReference>
<dbReference type="Pfam" id="PF13560">
    <property type="entry name" value="HTH_31"/>
    <property type="match status" value="1"/>
</dbReference>
<evidence type="ECO:0000259" key="1">
    <source>
        <dbReference type="PROSITE" id="PS50943"/>
    </source>
</evidence>
<dbReference type="KEGG" id="sarm:DVA86_26950"/>
<proteinExistence type="predicted"/>
<dbReference type="EMBL" id="CP031320">
    <property type="protein sequence ID" value="AXK35730.1"/>
    <property type="molecule type" value="Genomic_DNA"/>
</dbReference>
<organism evidence="2 3">
    <name type="scientific">Streptomyces armeniacus</name>
    <dbReference type="NCBI Taxonomy" id="83291"/>
    <lineage>
        <taxon>Bacteria</taxon>
        <taxon>Bacillati</taxon>
        <taxon>Actinomycetota</taxon>
        <taxon>Actinomycetes</taxon>
        <taxon>Kitasatosporales</taxon>
        <taxon>Streptomycetaceae</taxon>
        <taxon>Streptomyces</taxon>
    </lineage>
</organism>
<dbReference type="Pfam" id="PF19054">
    <property type="entry name" value="DUF5753"/>
    <property type="match status" value="1"/>
</dbReference>
<evidence type="ECO:0000313" key="3">
    <source>
        <dbReference type="Proteomes" id="UP000254425"/>
    </source>
</evidence>
<dbReference type="AlphaFoldDB" id="A0A345XVR4"/>
<dbReference type="Gene3D" id="1.10.260.40">
    <property type="entry name" value="lambda repressor-like DNA-binding domains"/>
    <property type="match status" value="1"/>
</dbReference>
<protein>
    <submittedName>
        <fullName evidence="2">XRE family transcriptional regulator</fullName>
    </submittedName>
</protein>
<dbReference type="SUPFAM" id="SSF47413">
    <property type="entry name" value="lambda repressor-like DNA-binding domains"/>
    <property type="match status" value="1"/>
</dbReference>
<feature type="domain" description="HTH cro/C1-type" evidence="1">
    <location>
        <begin position="21"/>
        <end position="75"/>
    </location>
</feature>
<dbReference type="GO" id="GO:0003677">
    <property type="term" value="F:DNA binding"/>
    <property type="evidence" value="ECO:0007669"/>
    <property type="project" value="InterPro"/>
</dbReference>
<dbReference type="InterPro" id="IPR010982">
    <property type="entry name" value="Lambda_DNA-bd_dom_sf"/>
</dbReference>